<evidence type="ECO:0000313" key="1">
    <source>
        <dbReference type="EMBL" id="DAE13614.1"/>
    </source>
</evidence>
<name>A0A8S5Q2T8_9CAUD</name>
<proteinExistence type="predicted"/>
<sequence length="80" mass="9393">MPDRKPWRELKSTEIIGLKRRQCSKCDYYSKSENAWSTNATCDYILIEEHSRGCDPRDCVKNGIFKKKARGKSRVKRVIL</sequence>
<organism evidence="1">
    <name type="scientific">Siphoviridae sp. ctVif31</name>
    <dbReference type="NCBI Taxonomy" id="2825532"/>
    <lineage>
        <taxon>Viruses</taxon>
        <taxon>Duplodnaviria</taxon>
        <taxon>Heunggongvirae</taxon>
        <taxon>Uroviricota</taxon>
        <taxon>Caudoviricetes</taxon>
    </lineage>
</organism>
<reference evidence="1" key="1">
    <citation type="journal article" date="2021" name="Proc. Natl. Acad. Sci. U.S.A.">
        <title>A Catalog of Tens of Thousands of Viruses from Human Metagenomes Reveals Hidden Associations with Chronic Diseases.</title>
        <authorList>
            <person name="Tisza M.J."/>
            <person name="Buck C.B."/>
        </authorList>
    </citation>
    <scope>NUCLEOTIDE SEQUENCE</scope>
    <source>
        <strain evidence="1">CtVif31</strain>
    </source>
</reference>
<dbReference type="EMBL" id="BK015567">
    <property type="protein sequence ID" value="DAE13614.1"/>
    <property type="molecule type" value="Genomic_DNA"/>
</dbReference>
<accession>A0A8S5Q2T8</accession>
<protein>
    <submittedName>
        <fullName evidence="1">Uncharacterized protein</fullName>
    </submittedName>
</protein>